<keyword evidence="1" id="KW-0812">Transmembrane</keyword>
<evidence type="ECO:0000313" key="3">
    <source>
        <dbReference type="Proteomes" id="UP001149074"/>
    </source>
</evidence>
<keyword evidence="1" id="KW-0472">Membrane</keyword>
<dbReference type="RefSeq" id="XP_056475194.1">
    <property type="nucleotide sequence ID" value="XM_056619035.1"/>
</dbReference>
<evidence type="ECO:0000313" key="2">
    <source>
        <dbReference type="EMBL" id="KAJ5099540.1"/>
    </source>
</evidence>
<reference evidence="2" key="2">
    <citation type="journal article" date="2023" name="IMA Fungus">
        <title>Comparative genomic study of the Penicillium genus elucidates a diverse pangenome and 15 lateral gene transfer events.</title>
        <authorList>
            <person name="Petersen C."/>
            <person name="Sorensen T."/>
            <person name="Nielsen M.R."/>
            <person name="Sondergaard T.E."/>
            <person name="Sorensen J.L."/>
            <person name="Fitzpatrick D.A."/>
            <person name="Frisvad J.C."/>
            <person name="Nielsen K.L."/>
        </authorList>
    </citation>
    <scope>NUCLEOTIDE SEQUENCE</scope>
    <source>
        <strain evidence="2">IBT 30761</strain>
    </source>
</reference>
<gene>
    <name evidence="2" type="ORF">N7532_006541</name>
</gene>
<proteinExistence type="predicted"/>
<evidence type="ECO:0000256" key="1">
    <source>
        <dbReference type="SAM" id="Phobius"/>
    </source>
</evidence>
<dbReference type="GeneID" id="81358014"/>
<comment type="caution">
    <text evidence="2">The sequence shown here is derived from an EMBL/GenBank/DDBJ whole genome shotgun (WGS) entry which is preliminary data.</text>
</comment>
<sequence>MQAIRWLILRTFVVFAISVVFDVRTGGVGRFKFGSWVFRHRFARRTRKSAWLPIACELPVMPLKMSYGQTITALHHAETSVEYLDLEANFLVPTLYTIGMQMARNPDRKRIFKFIETLKQKGFAVNDEFLTTIQRVWSPAEDAKEMRSTN</sequence>
<accession>A0A9W9KAY3</accession>
<organism evidence="2 3">
    <name type="scientific">Penicillium argentinense</name>
    <dbReference type="NCBI Taxonomy" id="1131581"/>
    <lineage>
        <taxon>Eukaryota</taxon>
        <taxon>Fungi</taxon>
        <taxon>Dikarya</taxon>
        <taxon>Ascomycota</taxon>
        <taxon>Pezizomycotina</taxon>
        <taxon>Eurotiomycetes</taxon>
        <taxon>Eurotiomycetidae</taxon>
        <taxon>Eurotiales</taxon>
        <taxon>Aspergillaceae</taxon>
        <taxon>Penicillium</taxon>
    </lineage>
</organism>
<protein>
    <submittedName>
        <fullName evidence="2">Uncharacterized protein</fullName>
    </submittedName>
</protein>
<dbReference type="OrthoDB" id="5059721at2759"/>
<dbReference type="EMBL" id="JAPQKI010000005">
    <property type="protein sequence ID" value="KAJ5099540.1"/>
    <property type="molecule type" value="Genomic_DNA"/>
</dbReference>
<feature type="transmembrane region" description="Helical" evidence="1">
    <location>
        <begin position="6"/>
        <end position="23"/>
    </location>
</feature>
<dbReference type="AlphaFoldDB" id="A0A9W9KAY3"/>
<name>A0A9W9KAY3_9EURO</name>
<dbReference type="Proteomes" id="UP001149074">
    <property type="component" value="Unassembled WGS sequence"/>
</dbReference>
<keyword evidence="3" id="KW-1185">Reference proteome</keyword>
<keyword evidence="1" id="KW-1133">Transmembrane helix</keyword>
<reference evidence="2" key="1">
    <citation type="submission" date="2022-11" db="EMBL/GenBank/DDBJ databases">
        <authorList>
            <person name="Petersen C."/>
        </authorList>
    </citation>
    <scope>NUCLEOTIDE SEQUENCE</scope>
    <source>
        <strain evidence="2">IBT 30761</strain>
    </source>
</reference>